<evidence type="ECO:0000313" key="6">
    <source>
        <dbReference type="RefSeq" id="XP_055867696.1"/>
    </source>
</evidence>
<proteinExistence type="predicted"/>
<dbReference type="OrthoDB" id="10495356at2759"/>
<dbReference type="RefSeq" id="XP_055867695.1">
    <property type="nucleotide sequence ID" value="XM_056011720.1"/>
</dbReference>
<dbReference type="AlphaFoldDB" id="A0A9W2YYA1"/>
<feature type="region of interest" description="Disordered" evidence="1">
    <location>
        <begin position="242"/>
        <end position="458"/>
    </location>
</feature>
<dbReference type="RefSeq" id="XP_055867697.1">
    <property type="nucleotide sequence ID" value="XM_056011722.1"/>
</dbReference>
<dbReference type="RefSeq" id="XP_055867693.1">
    <property type="nucleotide sequence ID" value="XM_056011718.1"/>
</dbReference>
<evidence type="ECO:0000313" key="7">
    <source>
        <dbReference type="RefSeq" id="XP_055867697.1"/>
    </source>
</evidence>
<evidence type="ECO:0000313" key="5">
    <source>
        <dbReference type="RefSeq" id="XP_055867695.1"/>
    </source>
</evidence>
<feature type="transmembrane region" description="Helical" evidence="2">
    <location>
        <begin position="90"/>
        <end position="114"/>
    </location>
</feature>
<keyword evidence="2" id="KW-0472">Membrane</keyword>
<dbReference type="Proteomes" id="UP001165740">
    <property type="component" value="Chromosome 15"/>
</dbReference>
<sequence length="688" mass="72025">MELIPRLEVVGTKVKGKYYNNYHQNGTFDPGLASPDFFSAMGMSPNYKGPLNFDSFPQTFNPNSGFDNDSLNGSQVQLIRHKKERSKRTAMLIGFGVLLMVLAAFVVVVGFLGAELNADKNKNVAASEMSSEALTQVLASRGFSVSSPKGADVLQISPGVSQTSQPQPSVQVVITTTARATPAPVAVLPASATPPPASPPNPTQVVQPPEVYTATTTTTTLSTTMTSPPAPSPVVIPPRLLVPNDAHASSPATPAPFTTSISTTLTPSTTAQTTLLTTPSTTTTMPSTTSTTPSTTTTTPSTTTTTPSTTTTTPSTTTTTPSTTTTTPSTTTTTPSTTTTTPSTTTTTPSTTTSTTAPFTTTTPSTTTTSTTTTPSTTTTTASSTTTTTSTTTITPSTTTTTQSTTSTTPSTTTTTTPRPTTLLNSLFNVSSETPSTPQTNAQSTAAPPPAVTNPPVGDTKLKIILRPMTLTGATFIGCNYTDPNPPPVLIIFRVEPLKDPIPLVIFPRNASIVLHETLNTTIYKAAAQLTGLSKLFALQISRVKCQDLKSYTCYIPATPETPEMISEGQSVMSLPKEIQNVTALVPSKILAGQSTRMACTSIEMTNKTVSWELMPPQGTSFSPFEFPGQRHVPTQSNITSDFNCNIYGSNLLVQQTFDLSLNGSKVRCVSGTTGATSSPVTLNISTS</sequence>
<accession>A0A9W2YYA1</accession>
<gene>
    <name evidence="4 5 6 7" type="primary">LOC106061555</name>
</gene>
<feature type="compositionally biased region" description="Low complexity" evidence="1">
    <location>
        <begin position="258"/>
        <end position="422"/>
    </location>
</feature>
<keyword evidence="2" id="KW-1133">Transmembrane helix</keyword>
<keyword evidence="2" id="KW-0812">Transmembrane</keyword>
<name>A0A9W2YYA1_BIOGL</name>
<evidence type="ECO:0000256" key="2">
    <source>
        <dbReference type="SAM" id="Phobius"/>
    </source>
</evidence>
<evidence type="ECO:0000256" key="1">
    <source>
        <dbReference type="SAM" id="MobiDB-lite"/>
    </source>
</evidence>
<keyword evidence="3" id="KW-1185">Reference proteome</keyword>
<dbReference type="RefSeq" id="XP_055867696.1">
    <property type="nucleotide sequence ID" value="XM_056011721.1"/>
</dbReference>
<dbReference type="GeneID" id="106061555"/>
<reference evidence="4 5" key="1">
    <citation type="submission" date="2025-04" db="UniProtKB">
        <authorList>
            <consortium name="RefSeq"/>
        </authorList>
    </citation>
    <scope>IDENTIFICATION</scope>
</reference>
<feature type="compositionally biased region" description="Polar residues" evidence="1">
    <location>
        <begin position="423"/>
        <end position="444"/>
    </location>
</feature>
<evidence type="ECO:0000313" key="4">
    <source>
        <dbReference type="RefSeq" id="XP_055867693.1"/>
    </source>
</evidence>
<evidence type="ECO:0000313" key="3">
    <source>
        <dbReference type="Proteomes" id="UP001165740"/>
    </source>
</evidence>
<organism evidence="3 4">
    <name type="scientific">Biomphalaria glabrata</name>
    <name type="common">Bloodfluke planorb</name>
    <name type="synonym">Freshwater snail</name>
    <dbReference type="NCBI Taxonomy" id="6526"/>
    <lineage>
        <taxon>Eukaryota</taxon>
        <taxon>Metazoa</taxon>
        <taxon>Spiralia</taxon>
        <taxon>Lophotrochozoa</taxon>
        <taxon>Mollusca</taxon>
        <taxon>Gastropoda</taxon>
        <taxon>Heterobranchia</taxon>
        <taxon>Euthyneura</taxon>
        <taxon>Panpulmonata</taxon>
        <taxon>Hygrophila</taxon>
        <taxon>Lymnaeoidea</taxon>
        <taxon>Planorbidae</taxon>
        <taxon>Biomphalaria</taxon>
    </lineage>
</organism>
<protein>
    <submittedName>
        <fullName evidence="4 5">Mucin-2-like</fullName>
    </submittedName>
</protein>